<dbReference type="NCBIfam" id="TIGR03083">
    <property type="entry name" value="maleylpyruvate isomerase family mycothiol-dependent enzyme"/>
    <property type="match status" value="1"/>
</dbReference>
<evidence type="ECO:0000313" key="4">
    <source>
        <dbReference type="Proteomes" id="UP001501570"/>
    </source>
</evidence>
<dbReference type="Proteomes" id="UP001501570">
    <property type="component" value="Unassembled WGS sequence"/>
</dbReference>
<dbReference type="SUPFAM" id="SSF55718">
    <property type="entry name" value="SCP-like"/>
    <property type="match status" value="1"/>
</dbReference>
<dbReference type="Gene3D" id="1.20.120.450">
    <property type="entry name" value="dinb family like domain"/>
    <property type="match status" value="1"/>
</dbReference>
<feature type="region of interest" description="Disordered" evidence="1">
    <location>
        <begin position="1"/>
        <end position="33"/>
    </location>
</feature>
<evidence type="ECO:0000259" key="2">
    <source>
        <dbReference type="Pfam" id="PF11716"/>
    </source>
</evidence>
<sequence length="301" mass="31965">MSPYFAENGDEAGSARLRGTGPTSSRHAADRADAMRERRIRGAGRFRHASVSTVRRALARGKRINGTVGGVTADPLALIPDLDRATQRVIATADALKDPAAPSLLPGWSQGHVLTHLARNADSMVNLLTWARTGVVTPQYPSWEVRESDIEAGAGRPLADQIADLRDSSARFAEAASALPAEAWSAELSVRTGPIPAALVPWRRLREVEIHHADLGADYAPRDWPEAFAHRLLHEVATGREGISCTLRAASLGHPVVVGTGGPPTINGPAYALAAWLTGRSTGDGLVVEPIGPLPALPDWI</sequence>
<dbReference type="InterPro" id="IPR036527">
    <property type="entry name" value="SCP2_sterol-bd_dom_sf"/>
</dbReference>
<keyword evidence="4" id="KW-1185">Reference proteome</keyword>
<dbReference type="InterPro" id="IPR024344">
    <property type="entry name" value="MDMPI_metal-binding"/>
</dbReference>
<evidence type="ECO:0000256" key="1">
    <source>
        <dbReference type="SAM" id="MobiDB-lite"/>
    </source>
</evidence>
<dbReference type="InterPro" id="IPR017517">
    <property type="entry name" value="Maleyloyr_isom"/>
</dbReference>
<dbReference type="EMBL" id="BAABJQ010000016">
    <property type="protein sequence ID" value="GAA5191855.1"/>
    <property type="molecule type" value="Genomic_DNA"/>
</dbReference>
<gene>
    <name evidence="3" type="ORF">GCM10023322_50190</name>
</gene>
<evidence type="ECO:0000313" key="3">
    <source>
        <dbReference type="EMBL" id="GAA5191855.1"/>
    </source>
</evidence>
<dbReference type="SUPFAM" id="SSF109854">
    <property type="entry name" value="DinB/YfiT-like putative metalloenzymes"/>
    <property type="match status" value="1"/>
</dbReference>
<accession>A0ABP9S8U7</accession>
<organism evidence="3 4">
    <name type="scientific">Rugosimonospora acidiphila</name>
    <dbReference type="NCBI Taxonomy" id="556531"/>
    <lineage>
        <taxon>Bacteria</taxon>
        <taxon>Bacillati</taxon>
        <taxon>Actinomycetota</taxon>
        <taxon>Actinomycetes</taxon>
        <taxon>Micromonosporales</taxon>
        <taxon>Micromonosporaceae</taxon>
        <taxon>Rugosimonospora</taxon>
    </lineage>
</organism>
<dbReference type="Pfam" id="PF11716">
    <property type="entry name" value="MDMPI_N"/>
    <property type="match status" value="1"/>
</dbReference>
<feature type="domain" description="Mycothiol-dependent maleylpyruvate isomerase metal-binding" evidence="2">
    <location>
        <begin position="83"/>
        <end position="215"/>
    </location>
</feature>
<proteinExistence type="predicted"/>
<name>A0ABP9S8U7_9ACTN</name>
<dbReference type="InterPro" id="IPR034660">
    <property type="entry name" value="DinB/YfiT-like"/>
</dbReference>
<reference evidence="4" key="1">
    <citation type="journal article" date="2019" name="Int. J. Syst. Evol. Microbiol.">
        <title>The Global Catalogue of Microorganisms (GCM) 10K type strain sequencing project: providing services to taxonomists for standard genome sequencing and annotation.</title>
        <authorList>
            <consortium name="The Broad Institute Genomics Platform"/>
            <consortium name="The Broad Institute Genome Sequencing Center for Infectious Disease"/>
            <person name="Wu L."/>
            <person name="Ma J."/>
        </authorList>
    </citation>
    <scope>NUCLEOTIDE SEQUENCE [LARGE SCALE GENOMIC DNA]</scope>
    <source>
        <strain evidence="4">JCM 18304</strain>
    </source>
</reference>
<dbReference type="Gene3D" id="3.30.1050.20">
    <property type="match status" value="1"/>
</dbReference>
<protein>
    <recommendedName>
        <fullName evidence="2">Mycothiol-dependent maleylpyruvate isomerase metal-binding domain-containing protein</fullName>
    </recommendedName>
</protein>
<comment type="caution">
    <text evidence="3">The sequence shown here is derived from an EMBL/GenBank/DDBJ whole genome shotgun (WGS) entry which is preliminary data.</text>
</comment>